<dbReference type="Gene3D" id="3.40.50.10330">
    <property type="entry name" value="Probable inorganic polyphosphate/atp-NAD kinase, domain 1"/>
    <property type="match status" value="1"/>
</dbReference>
<dbReference type="InterPro" id="IPR001206">
    <property type="entry name" value="Diacylglycerol_kinase_cat_dom"/>
</dbReference>
<evidence type="ECO:0000256" key="12">
    <source>
        <dbReference type="ARBA" id="ARBA00023264"/>
    </source>
</evidence>
<dbReference type="SMART" id="SM00046">
    <property type="entry name" value="DAGKc"/>
    <property type="match status" value="1"/>
</dbReference>
<dbReference type="PANTHER" id="PTHR12358">
    <property type="entry name" value="SPHINGOSINE KINASE"/>
    <property type="match status" value="1"/>
</dbReference>
<dbReference type="Pfam" id="PF19279">
    <property type="entry name" value="YegS_C"/>
    <property type="match status" value="1"/>
</dbReference>
<keyword evidence="9" id="KW-0460">Magnesium</keyword>
<dbReference type="RefSeq" id="WP_054533839.1">
    <property type="nucleotide sequence ID" value="NZ_LGKP01000012.1"/>
</dbReference>
<comment type="cofactor">
    <cofactor evidence="1">
        <name>Mg(2+)</name>
        <dbReference type="ChEBI" id="CHEBI:18420"/>
    </cofactor>
</comment>
<keyword evidence="5" id="KW-0479">Metal-binding</keyword>
<feature type="domain" description="DAGKc" evidence="13">
    <location>
        <begin position="1"/>
        <end position="132"/>
    </location>
</feature>
<keyword evidence="7" id="KW-0418">Kinase</keyword>
<dbReference type="InterPro" id="IPR005218">
    <property type="entry name" value="Diacylglycerol/lipid_kinase"/>
</dbReference>
<dbReference type="EMBL" id="LGKP01000012">
    <property type="protein sequence ID" value="KPL90462.1"/>
    <property type="molecule type" value="Genomic_DNA"/>
</dbReference>
<evidence type="ECO:0000259" key="13">
    <source>
        <dbReference type="PROSITE" id="PS50146"/>
    </source>
</evidence>
<reference evidence="14 15" key="1">
    <citation type="submission" date="2015-07" db="EMBL/GenBank/DDBJ databases">
        <title>Whole genome sequence of Herpetosiphon geysericola DSM 7119.</title>
        <authorList>
            <person name="Hemp J."/>
            <person name="Ward L.M."/>
            <person name="Pace L.A."/>
            <person name="Fischer W.W."/>
        </authorList>
    </citation>
    <scope>NUCLEOTIDE SEQUENCE [LARGE SCALE GENOMIC DNA]</scope>
    <source>
        <strain evidence="14 15">DSM 7119</strain>
    </source>
</reference>
<dbReference type="AlphaFoldDB" id="A0A0P6Z0P6"/>
<comment type="similarity">
    <text evidence="2">Belongs to the diacylglycerol/lipid kinase family.</text>
</comment>
<dbReference type="NCBIfam" id="TIGR00147">
    <property type="entry name" value="YegS/Rv2252/BmrU family lipid kinase"/>
    <property type="match status" value="1"/>
</dbReference>
<evidence type="ECO:0000256" key="4">
    <source>
        <dbReference type="ARBA" id="ARBA00022679"/>
    </source>
</evidence>
<name>A0A0P6Z0P6_9CHLR</name>
<organism evidence="14 15">
    <name type="scientific">Herpetosiphon geysericola</name>
    <dbReference type="NCBI Taxonomy" id="70996"/>
    <lineage>
        <taxon>Bacteria</taxon>
        <taxon>Bacillati</taxon>
        <taxon>Chloroflexota</taxon>
        <taxon>Chloroflexia</taxon>
        <taxon>Herpetosiphonales</taxon>
        <taxon>Herpetosiphonaceae</taxon>
        <taxon>Herpetosiphon</taxon>
    </lineage>
</organism>
<keyword evidence="11" id="KW-0594">Phospholipid biosynthesis</keyword>
<evidence type="ECO:0000256" key="5">
    <source>
        <dbReference type="ARBA" id="ARBA00022723"/>
    </source>
</evidence>
<dbReference type="SUPFAM" id="SSF111331">
    <property type="entry name" value="NAD kinase/diacylglycerol kinase-like"/>
    <property type="match status" value="1"/>
</dbReference>
<accession>A0A0P6Z0P6</accession>
<dbReference type="GO" id="GO:0046872">
    <property type="term" value="F:metal ion binding"/>
    <property type="evidence" value="ECO:0007669"/>
    <property type="project" value="UniProtKB-KW"/>
</dbReference>
<keyword evidence="12" id="KW-1208">Phospholipid metabolism</keyword>
<keyword evidence="4" id="KW-0808">Transferase</keyword>
<dbReference type="Proteomes" id="UP000050277">
    <property type="component" value="Unassembled WGS sequence"/>
</dbReference>
<dbReference type="PANTHER" id="PTHR12358:SF106">
    <property type="entry name" value="LIPID KINASE YEGS"/>
    <property type="match status" value="1"/>
</dbReference>
<dbReference type="Pfam" id="PF00781">
    <property type="entry name" value="DAGK_cat"/>
    <property type="match status" value="1"/>
</dbReference>
<dbReference type="PROSITE" id="PS50146">
    <property type="entry name" value="DAGK"/>
    <property type="match status" value="1"/>
</dbReference>
<dbReference type="InterPro" id="IPR045540">
    <property type="entry name" value="YegS/DAGK_C"/>
</dbReference>
<sequence length="295" mass="32094">MSKLRLAVILNPHSNRQRAAQQAPHIMAMLRHFGLEASLFKTTHVGHATSLAQQCVAEGRWDGIIAAGGDGTINEIVNGMAGSQLPLSFVPLGTGNDFVKMLKLPSNSIVEAIRSIANNQLRQIDLGMINQHWFINGVGIGLDANVAIEAQKLKRIKGGLVYIIAVLKSILRYEARDLLIETDDLTLQQRINMATVGNGGYHGGGFWVTPAAKIDDGLLDVCLTGEQSRWSMVRDSTRVRQGSHGNLPSVTMLKTRTFKLYSERGVPVHVDGEVFSANLNEISISIQPAALTIRV</sequence>
<dbReference type="Gene3D" id="2.60.200.40">
    <property type="match status" value="1"/>
</dbReference>
<dbReference type="OrthoDB" id="9786026at2"/>
<dbReference type="GO" id="GO:0008654">
    <property type="term" value="P:phospholipid biosynthetic process"/>
    <property type="evidence" value="ECO:0007669"/>
    <property type="project" value="UniProtKB-KW"/>
</dbReference>
<evidence type="ECO:0000256" key="10">
    <source>
        <dbReference type="ARBA" id="ARBA00023098"/>
    </source>
</evidence>
<evidence type="ECO:0000256" key="8">
    <source>
        <dbReference type="ARBA" id="ARBA00022840"/>
    </source>
</evidence>
<keyword evidence="6" id="KW-0547">Nucleotide-binding</keyword>
<dbReference type="InterPro" id="IPR017438">
    <property type="entry name" value="ATP-NAD_kinase_N"/>
</dbReference>
<evidence type="ECO:0000256" key="1">
    <source>
        <dbReference type="ARBA" id="ARBA00001946"/>
    </source>
</evidence>
<protein>
    <recommendedName>
        <fullName evidence="13">DAGKc domain-containing protein</fullName>
    </recommendedName>
</protein>
<proteinExistence type="inferred from homology"/>
<evidence type="ECO:0000256" key="11">
    <source>
        <dbReference type="ARBA" id="ARBA00023209"/>
    </source>
</evidence>
<evidence type="ECO:0000256" key="6">
    <source>
        <dbReference type="ARBA" id="ARBA00022741"/>
    </source>
</evidence>
<keyword evidence="15" id="KW-1185">Reference proteome</keyword>
<evidence type="ECO:0000256" key="2">
    <source>
        <dbReference type="ARBA" id="ARBA00005983"/>
    </source>
</evidence>
<gene>
    <name evidence="14" type="ORF">SE18_07645</name>
</gene>
<keyword evidence="8" id="KW-0067">ATP-binding</keyword>
<evidence type="ECO:0000256" key="3">
    <source>
        <dbReference type="ARBA" id="ARBA00022516"/>
    </source>
</evidence>
<evidence type="ECO:0000313" key="14">
    <source>
        <dbReference type="EMBL" id="KPL90462.1"/>
    </source>
</evidence>
<evidence type="ECO:0000313" key="15">
    <source>
        <dbReference type="Proteomes" id="UP000050277"/>
    </source>
</evidence>
<dbReference type="STRING" id="70996.SE18_07645"/>
<evidence type="ECO:0000256" key="7">
    <source>
        <dbReference type="ARBA" id="ARBA00022777"/>
    </source>
</evidence>
<dbReference type="InterPro" id="IPR016064">
    <property type="entry name" value="NAD/diacylglycerol_kinase_sf"/>
</dbReference>
<dbReference type="InterPro" id="IPR050187">
    <property type="entry name" value="Lipid_Phosphate_FormReg"/>
</dbReference>
<dbReference type="GO" id="GO:0004143">
    <property type="term" value="F:ATP-dependent diacylglycerol kinase activity"/>
    <property type="evidence" value="ECO:0007669"/>
    <property type="project" value="TreeGrafter"/>
</dbReference>
<keyword evidence="3" id="KW-0444">Lipid biosynthesis</keyword>
<evidence type="ECO:0000256" key="9">
    <source>
        <dbReference type="ARBA" id="ARBA00022842"/>
    </source>
</evidence>
<comment type="caution">
    <text evidence="14">The sequence shown here is derived from an EMBL/GenBank/DDBJ whole genome shotgun (WGS) entry which is preliminary data.</text>
</comment>
<dbReference type="GO" id="GO:0005886">
    <property type="term" value="C:plasma membrane"/>
    <property type="evidence" value="ECO:0007669"/>
    <property type="project" value="TreeGrafter"/>
</dbReference>
<dbReference type="GO" id="GO:0005524">
    <property type="term" value="F:ATP binding"/>
    <property type="evidence" value="ECO:0007669"/>
    <property type="project" value="UniProtKB-KW"/>
</dbReference>
<keyword evidence="10" id="KW-0443">Lipid metabolism</keyword>